<evidence type="ECO:0008006" key="4">
    <source>
        <dbReference type="Google" id="ProtNLM"/>
    </source>
</evidence>
<keyword evidence="1" id="KW-0732">Signal</keyword>
<sequence length="148" mass="16109">MARLRLLIGKLLSPVLGKKAGEGEITGSKRSSTPLLVCPHLRIRLCGMRGIRDARRARFGERCAEIGVDSGRGMRKRRGGAVRFIGRPCGIERLARRRGSAFVALASRRSHEGTERGARAGHSEAMRVGVLAPMGERAWCVHGACVRL</sequence>
<dbReference type="AlphaFoldDB" id="A0A6G1CQI8"/>
<organism evidence="2 3">
    <name type="scientific">Oryza meyeriana var. granulata</name>
    <dbReference type="NCBI Taxonomy" id="110450"/>
    <lineage>
        <taxon>Eukaryota</taxon>
        <taxon>Viridiplantae</taxon>
        <taxon>Streptophyta</taxon>
        <taxon>Embryophyta</taxon>
        <taxon>Tracheophyta</taxon>
        <taxon>Spermatophyta</taxon>
        <taxon>Magnoliopsida</taxon>
        <taxon>Liliopsida</taxon>
        <taxon>Poales</taxon>
        <taxon>Poaceae</taxon>
        <taxon>BOP clade</taxon>
        <taxon>Oryzoideae</taxon>
        <taxon>Oryzeae</taxon>
        <taxon>Oryzinae</taxon>
        <taxon>Oryza</taxon>
        <taxon>Oryza meyeriana</taxon>
    </lineage>
</organism>
<dbReference type="EMBL" id="SPHZ02000008">
    <property type="protein sequence ID" value="KAF0901923.1"/>
    <property type="molecule type" value="Genomic_DNA"/>
</dbReference>
<keyword evidence="3" id="KW-1185">Reference proteome</keyword>
<evidence type="ECO:0000313" key="2">
    <source>
        <dbReference type="EMBL" id="KAF0901923.1"/>
    </source>
</evidence>
<dbReference type="Proteomes" id="UP000479710">
    <property type="component" value="Unassembled WGS sequence"/>
</dbReference>
<reference evidence="2 3" key="1">
    <citation type="submission" date="2019-11" db="EMBL/GenBank/DDBJ databases">
        <title>Whole genome sequence of Oryza granulata.</title>
        <authorList>
            <person name="Li W."/>
        </authorList>
    </citation>
    <scope>NUCLEOTIDE SEQUENCE [LARGE SCALE GENOMIC DNA]</scope>
    <source>
        <strain evidence="3">cv. Menghai</strain>
        <tissue evidence="2">Leaf</tissue>
    </source>
</reference>
<feature type="chain" id="PRO_5026349055" description="DUF834 domain-containing protein" evidence="1">
    <location>
        <begin position="18"/>
        <end position="148"/>
    </location>
</feature>
<evidence type="ECO:0000313" key="3">
    <source>
        <dbReference type="Proteomes" id="UP000479710"/>
    </source>
</evidence>
<comment type="caution">
    <text evidence="2">The sequence shown here is derived from an EMBL/GenBank/DDBJ whole genome shotgun (WGS) entry which is preliminary data.</text>
</comment>
<proteinExistence type="predicted"/>
<feature type="signal peptide" evidence="1">
    <location>
        <begin position="1"/>
        <end position="17"/>
    </location>
</feature>
<protein>
    <recommendedName>
        <fullName evidence="4">DUF834 domain-containing protein</fullName>
    </recommendedName>
</protein>
<gene>
    <name evidence="2" type="ORF">E2562_011762</name>
</gene>
<name>A0A6G1CQI8_9ORYZ</name>
<evidence type="ECO:0000256" key="1">
    <source>
        <dbReference type="SAM" id="SignalP"/>
    </source>
</evidence>
<accession>A0A6G1CQI8</accession>